<reference evidence="3" key="1">
    <citation type="submission" date="2024-03" db="EMBL/GenBank/DDBJ databases">
        <title>Chitinophaga horti sp. nov., isolated from garden soil.</title>
        <authorList>
            <person name="Lee D.S."/>
            <person name="Han D.M."/>
            <person name="Baek J.H."/>
            <person name="Choi D.G."/>
            <person name="Jeon J.H."/>
            <person name="Jeon C.O."/>
        </authorList>
    </citation>
    <scope>NUCLEOTIDE SEQUENCE [LARGE SCALE GENOMIC DNA]</scope>
    <source>
        <strain evidence="3">GPA1</strain>
    </source>
</reference>
<dbReference type="Pfam" id="PF10805">
    <property type="entry name" value="DUF2730"/>
    <property type="match status" value="1"/>
</dbReference>
<dbReference type="EMBL" id="CP149822">
    <property type="protein sequence ID" value="WZN43813.1"/>
    <property type="molecule type" value="Genomic_DNA"/>
</dbReference>
<evidence type="ECO:0000256" key="1">
    <source>
        <dbReference type="SAM" id="Phobius"/>
    </source>
</evidence>
<name>A0ABZ2YVU6_9BACT</name>
<dbReference type="InterPro" id="IPR020269">
    <property type="entry name" value="Phage_Mu_Releasin"/>
</dbReference>
<organism evidence="2 3">
    <name type="scientific">Chitinophaga pollutisoli</name>
    <dbReference type="NCBI Taxonomy" id="3133966"/>
    <lineage>
        <taxon>Bacteria</taxon>
        <taxon>Pseudomonadati</taxon>
        <taxon>Bacteroidota</taxon>
        <taxon>Chitinophagia</taxon>
        <taxon>Chitinophagales</taxon>
        <taxon>Chitinophagaceae</taxon>
        <taxon>Chitinophaga</taxon>
    </lineage>
</organism>
<dbReference type="Proteomes" id="UP001485459">
    <property type="component" value="Chromosome"/>
</dbReference>
<gene>
    <name evidence="2" type="ORF">WJU16_12345</name>
</gene>
<proteinExistence type="predicted"/>
<feature type="transmembrane region" description="Helical" evidence="1">
    <location>
        <begin position="97"/>
        <end position="117"/>
    </location>
</feature>
<evidence type="ECO:0000313" key="2">
    <source>
        <dbReference type="EMBL" id="WZN43813.1"/>
    </source>
</evidence>
<keyword evidence="1" id="KW-1133">Transmembrane helix</keyword>
<sequence>MNEQVNDSNAAFMEAALKKIEAQDKKIADMAQQIGSIPDNRQDIQQLKTGMNELKAEIKNVRFPVREMQEFSKQLTIGVKLLREPATVKTLHHIPKLAWVTAGLFLAFCFASTGWYITGQKLDGYIANDTKYRMLRLDTAHHSLQLSLDRADSLYQVDPDLRKSILETEEQRRVNFERLQKAERLKNEAKRLEEAAGRKSN</sequence>
<protein>
    <submittedName>
        <fullName evidence="2">DUF2730 family protein</fullName>
    </submittedName>
</protein>
<dbReference type="RefSeq" id="WP_341838608.1">
    <property type="nucleotide sequence ID" value="NZ_CP149822.1"/>
</dbReference>
<keyword evidence="1" id="KW-0812">Transmembrane</keyword>
<evidence type="ECO:0000313" key="3">
    <source>
        <dbReference type="Proteomes" id="UP001485459"/>
    </source>
</evidence>
<keyword evidence="3" id="KW-1185">Reference proteome</keyword>
<accession>A0ABZ2YVU6</accession>
<keyword evidence="1" id="KW-0472">Membrane</keyword>